<comment type="similarity">
    <text evidence="8">Belongs to the glycosyltransferase group 1 family.</text>
</comment>
<evidence type="ECO:0000313" key="11">
    <source>
        <dbReference type="Proteomes" id="UP000249165"/>
    </source>
</evidence>
<evidence type="ECO:0000259" key="9">
    <source>
        <dbReference type="Pfam" id="PF04413"/>
    </source>
</evidence>
<dbReference type="InterPro" id="IPR038107">
    <property type="entry name" value="Glycos_transf_N_sf"/>
</dbReference>
<dbReference type="GO" id="GO:0043842">
    <property type="term" value="F:Kdo transferase activity"/>
    <property type="evidence" value="ECO:0007669"/>
    <property type="project" value="UniProtKB-EC"/>
</dbReference>
<dbReference type="UniPathway" id="UPA00958"/>
<dbReference type="EMBL" id="QLMG01000002">
    <property type="protein sequence ID" value="RAK22879.1"/>
    <property type="molecule type" value="Genomic_DNA"/>
</dbReference>
<keyword evidence="11" id="KW-1185">Reference proteome</keyword>
<dbReference type="EC" id="2.4.99.12" evidence="3 8"/>
<keyword evidence="5 8" id="KW-0808">Transferase</keyword>
<comment type="caution">
    <text evidence="10">The sequence shown here is derived from an EMBL/GenBank/DDBJ whole genome shotgun (WGS) entry which is preliminary data.</text>
</comment>
<proteinExistence type="inferred from homology"/>
<comment type="function">
    <text evidence="1 8">Involved in lipopolysaccharide (LPS) biosynthesis. Catalyzes the transfer of 3-deoxy-D-manno-octulosonate (Kdo) residue(s) from CMP-Kdo to lipid IV(A), the tetraacyldisaccharide-1,4'-bisphosphate precursor of lipid A.</text>
</comment>
<dbReference type="GO" id="GO:0005886">
    <property type="term" value="C:plasma membrane"/>
    <property type="evidence" value="ECO:0007669"/>
    <property type="project" value="UniProtKB-SubCell"/>
</dbReference>
<comment type="subcellular location">
    <subcellularLocation>
        <location evidence="8">Cell membrane</location>
    </subcellularLocation>
</comment>
<name>A0A327YY92_9RHOB</name>
<dbReference type="Gene3D" id="3.40.50.2000">
    <property type="entry name" value="Glycogen Phosphorylase B"/>
    <property type="match status" value="1"/>
</dbReference>
<gene>
    <name evidence="10" type="ORF">ATI53_100258</name>
</gene>
<dbReference type="PANTHER" id="PTHR42755:SF1">
    <property type="entry name" value="3-DEOXY-D-MANNO-OCTULOSONIC ACID TRANSFERASE, MITOCHONDRIAL-RELATED"/>
    <property type="match status" value="1"/>
</dbReference>
<evidence type="ECO:0000256" key="5">
    <source>
        <dbReference type="ARBA" id="ARBA00022679"/>
    </source>
</evidence>
<evidence type="ECO:0000256" key="1">
    <source>
        <dbReference type="ARBA" id="ARBA00003394"/>
    </source>
</evidence>
<dbReference type="GO" id="GO:0009245">
    <property type="term" value="P:lipid A biosynthetic process"/>
    <property type="evidence" value="ECO:0007669"/>
    <property type="project" value="TreeGrafter"/>
</dbReference>
<keyword evidence="8" id="KW-1003">Cell membrane</keyword>
<dbReference type="InterPro" id="IPR039901">
    <property type="entry name" value="Kdotransferase"/>
</dbReference>
<dbReference type="PANTHER" id="PTHR42755">
    <property type="entry name" value="3-DEOXY-MANNO-OCTULOSONATE CYTIDYLYLTRANSFERASE"/>
    <property type="match status" value="1"/>
</dbReference>
<dbReference type="InterPro" id="IPR007507">
    <property type="entry name" value="Glycos_transf_N"/>
</dbReference>
<dbReference type="Gene3D" id="3.40.50.11720">
    <property type="entry name" value="3-Deoxy-D-manno-octulosonic-acid transferase, N-terminal domain"/>
    <property type="match status" value="1"/>
</dbReference>
<dbReference type="AlphaFoldDB" id="A0A327YY92"/>
<keyword evidence="8" id="KW-0448">Lipopolysaccharide biosynthesis</keyword>
<evidence type="ECO:0000256" key="8">
    <source>
        <dbReference type="RuleBase" id="RU365103"/>
    </source>
</evidence>
<evidence type="ECO:0000313" key="10">
    <source>
        <dbReference type="EMBL" id="RAK22879.1"/>
    </source>
</evidence>
<evidence type="ECO:0000256" key="4">
    <source>
        <dbReference type="ARBA" id="ARBA00019077"/>
    </source>
</evidence>
<evidence type="ECO:0000256" key="2">
    <source>
        <dbReference type="ARBA" id="ARBA00004713"/>
    </source>
</evidence>
<comment type="pathway">
    <text evidence="2 8">Bacterial outer membrane biogenesis; LPS core biosynthesis.</text>
</comment>
<evidence type="ECO:0000256" key="6">
    <source>
        <dbReference type="ARBA" id="ARBA00031445"/>
    </source>
</evidence>
<dbReference type="Pfam" id="PF04413">
    <property type="entry name" value="Glycos_transf_N"/>
    <property type="match status" value="1"/>
</dbReference>
<organism evidence="10 11">
    <name type="scientific">Salipiger aestuarii</name>
    <dbReference type="NCBI Taxonomy" id="568098"/>
    <lineage>
        <taxon>Bacteria</taxon>
        <taxon>Pseudomonadati</taxon>
        <taxon>Pseudomonadota</taxon>
        <taxon>Alphaproteobacteria</taxon>
        <taxon>Rhodobacterales</taxon>
        <taxon>Roseobacteraceae</taxon>
        <taxon>Salipiger</taxon>
    </lineage>
</organism>
<dbReference type="GO" id="GO:0009244">
    <property type="term" value="P:lipopolysaccharide core region biosynthetic process"/>
    <property type="evidence" value="ECO:0007669"/>
    <property type="project" value="UniProtKB-UniRule"/>
</dbReference>
<keyword evidence="8" id="KW-0472">Membrane</keyword>
<feature type="domain" description="3-deoxy-D-manno-octulosonic-acid transferase N-terminal" evidence="9">
    <location>
        <begin position="1"/>
        <end position="147"/>
    </location>
</feature>
<accession>A0A327YY92</accession>
<dbReference type="Proteomes" id="UP000249165">
    <property type="component" value="Unassembled WGS sequence"/>
</dbReference>
<evidence type="ECO:0000256" key="3">
    <source>
        <dbReference type="ARBA" id="ARBA00012621"/>
    </source>
</evidence>
<protein>
    <recommendedName>
        <fullName evidence="4 8">3-deoxy-D-manno-octulosonic acid transferase</fullName>
        <shortName evidence="8">Kdo transferase</shortName>
        <ecNumber evidence="3 8">2.4.99.12</ecNumber>
    </recommendedName>
    <alternativeName>
        <fullName evidence="6 8">Lipid IV(A) 3-deoxy-D-manno-octulosonic acid transferase</fullName>
    </alternativeName>
</protein>
<evidence type="ECO:0000256" key="7">
    <source>
        <dbReference type="ARBA" id="ARBA00049183"/>
    </source>
</evidence>
<sequence length="380" mass="40633">MHAHNRGTVRTLSGIAARLRMHRPDISVLLTWSASARTGDLAWPDGVLGQPLPPDTVAEAQAFAAHWRPAVGVWTGERLPPALLCKLRETGTRLACIATASDAWQVPAPIWMPDCTAATLALFDRIYAQDDAAHRRLRRHGLADVDLRQAGALTDTAPPLSYRRELHEEMAQILAGRPSWLAARVRASEAGDVLRAHQRATRLTHRLLLFLVPATREDGKAVAALVRQSDLRVGSWDDGDMPDENTQVLLTEDASELGLWYRLAPVSFLGGSLRPGSGGEDPLEAAAHGTALLYGPNVGRHLASYSRLAEAGAARIVRDSDTLATAVSHLVAPDRAAAMAHAGWDVVSQGAALTDALLTAICGWIDTPAETHAAPDGDAA</sequence>
<comment type="catalytic activity">
    <reaction evidence="7 8">
        <text>lipid IVA (E. coli) + CMP-3-deoxy-beta-D-manno-octulosonate = alpha-Kdo-(2-&gt;6)-lipid IVA (E. coli) + CMP + H(+)</text>
        <dbReference type="Rhea" id="RHEA:28066"/>
        <dbReference type="ChEBI" id="CHEBI:15378"/>
        <dbReference type="ChEBI" id="CHEBI:58603"/>
        <dbReference type="ChEBI" id="CHEBI:60364"/>
        <dbReference type="ChEBI" id="CHEBI:60377"/>
        <dbReference type="ChEBI" id="CHEBI:85987"/>
        <dbReference type="EC" id="2.4.99.12"/>
    </reaction>
</comment>
<reference evidence="10 11" key="1">
    <citation type="submission" date="2018-06" db="EMBL/GenBank/DDBJ databases">
        <title>Genomic Encyclopedia of Archaeal and Bacterial Type Strains, Phase II (KMG-II): from individual species to whole genera.</title>
        <authorList>
            <person name="Goeker M."/>
        </authorList>
    </citation>
    <scope>NUCLEOTIDE SEQUENCE [LARGE SCALE GENOMIC DNA]</scope>
    <source>
        <strain evidence="10 11">DSM 22011</strain>
    </source>
</reference>